<proteinExistence type="predicted"/>
<dbReference type="CDD" id="cd06174">
    <property type="entry name" value="MFS"/>
    <property type="match status" value="1"/>
</dbReference>
<feature type="transmembrane region" description="Helical" evidence="5">
    <location>
        <begin position="319"/>
        <end position="340"/>
    </location>
</feature>
<keyword evidence="3 5" id="KW-1133">Transmembrane helix</keyword>
<dbReference type="InterPro" id="IPR011701">
    <property type="entry name" value="MFS"/>
</dbReference>
<organism evidence="7 8">
    <name type="scientific">Corynebacterium breve</name>
    <dbReference type="NCBI Taxonomy" id="3049799"/>
    <lineage>
        <taxon>Bacteria</taxon>
        <taxon>Bacillati</taxon>
        <taxon>Actinomycetota</taxon>
        <taxon>Actinomycetes</taxon>
        <taxon>Mycobacteriales</taxon>
        <taxon>Corynebacteriaceae</taxon>
        <taxon>Corynebacterium</taxon>
    </lineage>
</organism>
<dbReference type="InterPro" id="IPR036259">
    <property type="entry name" value="MFS_trans_sf"/>
</dbReference>
<reference evidence="7 8" key="1">
    <citation type="submission" date="2023-05" db="EMBL/GenBank/DDBJ databases">
        <title>Corynebacterium suedekumii sp. nov. and Corynebacterium breve sp. nov. isolated from raw cow's milk.</title>
        <authorList>
            <person name="Baer M.K."/>
            <person name="Mehl L."/>
            <person name="Hellmuth R."/>
            <person name="Marke G."/>
            <person name="Lipski A."/>
        </authorList>
    </citation>
    <scope>NUCLEOTIDE SEQUENCE [LARGE SCALE GENOMIC DNA]</scope>
    <source>
        <strain evidence="7 8">R4</strain>
    </source>
</reference>
<comment type="subcellular location">
    <subcellularLocation>
        <location evidence="1">Cell membrane</location>
        <topology evidence="1">Multi-pass membrane protein</topology>
    </subcellularLocation>
</comment>
<dbReference type="PANTHER" id="PTHR43826">
    <property type="entry name" value="GLUCOSE-6-PHOSPHATE EXCHANGER SLC37A4"/>
    <property type="match status" value="1"/>
</dbReference>
<dbReference type="PROSITE" id="PS50850">
    <property type="entry name" value="MFS"/>
    <property type="match status" value="1"/>
</dbReference>
<feature type="transmembrane region" description="Helical" evidence="5">
    <location>
        <begin position="50"/>
        <end position="71"/>
    </location>
</feature>
<feature type="transmembrane region" description="Helical" evidence="5">
    <location>
        <begin position="169"/>
        <end position="191"/>
    </location>
</feature>
<feature type="transmembrane region" description="Helical" evidence="5">
    <location>
        <begin position="394"/>
        <end position="413"/>
    </location>
</feature>
<dbReference type="PANTHER" id="PTHR43826:SF3">
    <property type="entry name" value="GLUCOSE-6-PHOSPHATE EXCHANGER SLC37A4"/>
    <property type="match status" value="1"/>
</dbReference>
<feature type="transmembrane region" description="Helical" evidence="5">
    <location>
        <begin position="262"/>
        <end position="283"/>
    </location>
</feature>
<evidence type="ECO:0000313" key="8">
    <source>
        <dbReference type="Proteomes" id="UP001225598"/>
    </source>
</evidence>
<feature type="transmembrane region" description="Helical" evidence="5">
    <location>
        <begin position="83"/>
        <end position="106"/>
    </location>
</feature>
<evidence type="ECO:0000256" key="5">
    <source>
        <dbReference type="SAM" id="Phobius"/>
    </source>
</evidence>
<evidence type="ECO:0000256" key="4">
    <source>
        <dbReference type="ARBA" id="ARBA00023136"/>
    </source>
</evidence>
<feature type="transmembrane region" description="Helical" evidence="5">
    <location>
        <begin position="12"/>
        <end position="30"/>
    </location>
</feature>
<keyword evidence="2 5" id="KW-0812">Transmembrane</keyword>
<sequence length="440" mass="46676">MAQPDPREVVTTKALTVWLAAIAVYIVATLGRSSFGVAGVNAIERFEVDASAIAVFTSVQLGVYALSQIPMGLLIDKFGPRKMLVAGALVMAAGQITLGLTTSYWVAIAARVFIGVGDATGFLSIMRILPYWFPLKKTPLFSQLTSAMGQLGQFLSAVPFLWLLNVQGWSVAFVSLGAIGILVSLAALIAVQDSPEGAAPESASKPETQRHSLRQSLAIVFTSPVCWMAFFVHWMSMVYMFVFGLLWGMPLMTLGMGIEPSTAGMVLVINSIVSVIAGPFMGIISSRAGSQRVPIALVFSLGQAVAWLIFLSSPDPRGLVAVIVLNVIFALLTPAGNYGFDAVRENLPNNVVATGTGMSNMGGFTASMIAAQGVGFLLDYSSNGASYEWSDFRVAWLAVFAVWAFGFAGALVARSQFKNSTRGVVVVNEQDPAGTSDTTK</sequence>
<dbReference type="Gene3D" id="1.20.1250.20">
    <property type="entry name" value="MFS general substrate transporter like domains"/>
    <property type="match status" value="2"/>
</dbReference>
<dbReference type="EMBL" id="CP126969">
    <property type="protein sequence ID" value="WIM68374.1"/>
    <property type="molecule type" value="Genomic_DNA"/>
</dbReference>
<accession>A0ABY8VJK2</accession>
<feature type="transmembrane region" description="Helical" evidence="5">
    <location>
        <begin position="352"/>
        <end position="374"/>
    </location>
</feature>
<dbReference type="SUPFAM" id="SSF103473">
    <property type="entry name" value="MFS general substrate transporter"/>
    <property type="match status" value="1"/>
</dbReference>
<name>A0ABY8VJK2_9CORY</name>
<dbReference type="RefSeq" id="WP_284825871.1">
    <property type="nucleotide sequence ID" value="NZ_CP126969.1"/>
</dbReference>
<feature type="domain" description="Major facilitator superfamily (MFS) profile" evidence="6">
    <location>
        <begin position="9"/>
        <end position="418"/>
    </location>
</feature>
<feature type="transmembrane region" description="Helical" evidence="5">
    <location>
        <begin position="112"/>
        <end position="133"/>
    </location>
</feature>
<evidence type="ECO:0000313" key="7">
    <source>
        <dbReference type="EMBL" id="WIM68374.1"/>
    </source>
</evidence>
<feature type="transmembrane region" description="Helical" evidence="5">
    <location>
        <begin position="295"/>
        <end position="313"/>
    </location>
</feature>
<evidence type="ECO:0000256" key="1">
    <source>
        <dbReference type="ARBA" id="ARBA00004651"/>
    </source>
</evidence>
<gene>
    <name evidence="7" type="ORF">QP027_02975</name>
</gene>
<keyword evidence="8" id="KW-1185">Reference proteome</keyword>
<evidence type="ECO:0000256" key="2">
    <source>
        <dbReference type="ARBA" id="ARBA00022692"/>
    </source>
</evidence>
<dbReference type="InterPro" id="IPR051337">
    <property type="entry name" value="OPA_Antiporter"/>
</dbReference>
<evidence type="ECO:0000259" key="6">
    <source>
        <dbReference type="PROSITE" id="PS50850"/>
    </source>
</evidence>
<feature type="transmembrane region" description="Helical" evidence="5">
    <location>
        <begin position="217"/>
        <end position="242"/>
    </location>
</feature>
<dbReference type="Proteomes" id="UP001225598">
    <property type="component" value="Chromosome"/>
</dbReference>
<protein>
    <submittedName>
        <fullName evidence="7">MFS transporter</fullName>
    </submittedName>
</protein>
<evidence type="ECO:0000256" key="3">
    <source>
        <dbReference type="ARBA" id="ARBA00022989"/>
    </source>
</evidence>
<dbReference type="Pfam" id="PF07690">
    <property type="entry name" value="MFS_1"/>
    <property type="match status" value="1"/>
</dbReference>
<dbReference type="InterPro" id="IPR020846">
    <property type="entry name" value="MFS_dom"/>
</dbReference>
<keyword evidence="4 5" id="KW-0472">Membrane</keyword>